<keyword evidence="1 7" id="KW-0436">Ligase</keyword>
<evidence type="ECO:0000313" key="10">
    <source>
        <dbReference type="EMBL" id="MEJ5904862.1"/>
    </source>
</evidence>
<dbReference type="PANTHER" id="PTHR47810">
    <property type="entry name" value="DNA LIGASE"/>
    <property type="match status" value="1"/>
</dbReference>
<evidence type="ECO:0000259" key="9">
    <source>
        <dbReference type="SMART" id="SM00532"/>
    </source>
</evidence>
<dbReference type="SUPFAM" id="SSF56091">
    <property type="entry name" value="DNA ligase/mRNA capping enzyme, catalytic domain"/>
    <property type="match status" value="1"/>
</dbReference>
<dbReference type="Proteomes" id="UP001377692">
    <property type="component" value="Unassembled WGS sequence"/>
</dbReference>
<dbReference type="Gene3D" id="1.10.287.610">
    <property type="entry name" value="Helix hairpin bin"/>
    <property type="match status" value="1"/>
</dbReference>
<evidence type="ECO:0000256" key="6">
    <source>
        <dbReference type="ARBA" id="ARBA00034005"/>
    </source>
</evidence>
<gene>
    <name evidence="7 10" type="primary">ligB</name>
    <name evidence="10" type="ORF">V7V80_09265</name>
</gene>
<dbReference type="InterPro" id="IPR013839">
    <property type="entry name" value="DNAligase_adenylation"/>
</dbReference>
<comment type="similarity">
    <text evidence="7">Belongs to the NAD-dependent DNA ligase family. LigB subfamily.</text>
</comment>
<evidence type="ECO:0000256" key="2">
    <source>
        <dbReference type="ARBA" id="ARBA00022705"/>
    </source>
</evidence>
<reference evidence="10 11" key="1">
    <citation type="submission" date="2024-02" db="EMBL/GenBank/DDBJ databases">
        <title>Identification of pathogenicity and growth-promoting functions of Pseudomonas putida variants.</title>
        <authorList>
            <person name="Sun J."/>
        </authorList>
    </citation>
    <scope>NUCLEOTIDE SEQUENCE [LARGE SCALE GENOMIC DNA]</scope>
    <source>
        <strain evidence="10 11">A04</strain>
    </source>
</reference>
<evidence type="ECO:0000256" key="4">
    <source>
        <dbReference type="ARBA" id="ARBA00023027"/>
    </source>
</evidence>
<dbReference type="Gene3D" id="1.10.150.20">
    <property type="entry name" value="5' to 3' exonuclease, C-terminal subdomain"/>
    <property type="match status" value="1"/>
</dbReference>
<keyword evidence="3 7" id="KW-0227">DNA damage</keyword>
<keyword evidence="2 7" id="KW-0235">DNA replication</keyword>
<evidence type="ECO:0000256" key="1">
    <source>
        <dbReference type="ARBA" id="ARBA00022598"/>
    </source>
</evidence>
<dbReference type="EC" id="6.5.1.2" evidence="7"/>
<dbReference type="EMBL" id="JBBHLD010000006">
    <property type="protein sequence ID" value="MEJ5904862.1"/>
    <property type="molecule type" value="Genomic_DNA"/>
</dbReference>
<sequence>MPFMLLFALLLSLHTSLAHASPCPDWDAKQAHAEVTHLRSTIAQWDDDYHRLGITQVADELYDQSRQRLEHWQQCFGLQAQPAPLATARGPITHPVPHTGVDKLGDEQAVGRWMAGKAGLWVQPKVDGVAVSLLYRQGQLVELLSRGDGAQGHDWSRHIPHLDAITRQLPQALDLVLQGELYLRLDQHVQAQAGSAKARGTVAGLLARKQLSAEQGASIGLFVWDWPQGPSSQAERLSQLAQLGFPDSQRYSVAIDSIADAAHWRQHWYRSPLPFATDGVILRQSSRPPAERWQAKPPYWLAAWKYPYAQALAEVREVRFRVGRTGRVTPVLRLHPVKLDDRLITQVSLGSLARWQRLDIAPGDQVAISLAGLTIPRFEHVVHRAVQRQPVAAPQPGRYHPHSCWHADDGCDDQFIARLTWLSGKQGLAMPRTGPGTWQRLVGAGLVTSMTDWLQLDAQRLGQVPGISDATATQLLHAFEGARAQPFSRWLRALGAPVPGGIQLDGDWAQLSSRTADDWHAMPGIGAVRARQLEAFFTANETQAIAAQLSEAGVNAFQISNKPLAQ</sequence>
<keyword evidence="8" id="KW-0732">Signal</keyword>
<evidence type="ECO:0000256" key="3">
    <source>
        <dbReference type="ARBA" id="ARBA00022763"/>
    </source>
</evidence>
<dbReference type="SUPFAM" id="SSF50249">
    <property type="entry name" value="Nucleic acid-binding proteins"/>
    <property type="match status" value="1"/>
</dbReference>
<dbReference type="PROSITE" id="PS01056">
    <property type="entry name" value="DNA_LIGASE_N2"/>
    <property type="match status" value="1"/>
</dbReference>
<dbReference type="InterPro" id="IPR010994">
    <property type="entry name" value="RuvA_2-like"/>
</dbReference>
<comment type="function">
    <text evidence="7">Catalyzes the formation of phosphodiester linkages between 5'-phosphoryl and 3'-hydroxyl groups in double-stranded DNA using NAD as a coenzyme and as the energy source for the reaction.</text>
</comment>
<dbReference type="SMART" id="SM00532">
    <property type="entry name" value="LIGANc"/>
    <property type="match status" value="1"/>
</dbReference>
<dbReference type="Pfam" id="PF01653">
    <property type="entry name" value="DNA_ligase_aden"/>
    <property type="match status" value="1"/>
</dbReference>
<feature type="domain" description="NAD-dependent DNA ligase N-terminal" evidence="9">
    <location>
        <begin position="30"/>
        <end position="427"/>
    </location>
</feature>
<comment type="caution">
    <text evidence="10">The sequence shown here is derived from an EMBL/GenBank/DDBJ whole genome shotgun (WGS) entry which is preliminary data.</text>
</comment>
<keyword evidence="11" id="KW-1185">Reference proteome</keyword>
<dbReference type="InterPro" id="IPR020923">
    <property type="entry name" value="DNA_ligase_B"/>
</dbReference>
<feature type="signal peptide" evidence="8">
    <location>
        <begin position="1"/>
        <end position="20"/>
    </location>
</feature>
<dbReference type="GO" id="GO:0003911">
    <property type="term" value="F:DNA ligase (NAD+) activity"/>
    <property type="evidence" value="ECO:0007669"/>
    <property type="project" value="UniProtKB-EC"/>
</dbReference>
<dbReference type="InterPro" id="IPR004150">
    <property type="entry name" value="NAD_DNA_ligase_OB"/>
</dbReference>
<dbReference type="NCBIfam" id="NF005987">
    <property type="entry name" value="PRK08097.1"/>
    <property type="match status" value="1"/>
</dbReference>
<evidence type="ECO:0000256" key="7">
    <source>
        <dbReference type="HAMAP-Rule" id="MF_01587"/>
    </source>
</evidence>
<feature type="active site" description="N6-AMP-lysine intermediate" evidence="7">
    <location>
        <position position="125"/>
    </location>
</feature>
<feature type="chain" id="PRO_5045884627" description="DNA ligase B" evidence="8">
    <location>
        <begin position="21"/>
        <end position="566"/>
    </location>
</feature>
<name>A0ABU8R4T9_9PSED</name>
<evidence type="ECO:0000256" key="5">
    <source>
        <dbReference type="ARBA" id="ARBA00023204"/>
    </source>
</evidence>
<dbReference type="HAMAP" id="MF_01587">
    <property type="entry name" value="DNA_ligase_B"/>
    <property type="match status" value="1"/>
</dbReference>
<dbReference type="Gene3D" id="2.40.50.140">
    <property type="entry name" value="Nucleic acid-binding proteins"/>
    <property type="match status" value="1"/>
</dbReference>
<organism evidence="10 11">
    <name type="scientific">Pseudomonas kermanshahensis</name>
    <dbReference type="NCBI Taxonomy" id="2745482"/>
    <lineage>
        <taxon>Bacteria</taxon>
        <taxon>Pseudomonadati</taxon>
        <taxon>Pseudomonadota</taxon>
        <taxon>Gammaproteobacteria</taxon>
        <taxon>Pseudomonadales</taxon>
        <taxon>Pseudomonadaceae</taxon>
        <taxon>Pseudomonas</taxon>
    </lineage>
</organism>
<proteinExistence type="inferred from homology"/>
<evidence type="ECO:0000313" key="11">
    <source>
        <dbReference type="Proteomes" id="UP001377692"/>
    </source>
</evidence>
<comment type="catalytic activity">
    <reaction evidence="6 7">
        <text>NAD(+) + (deoxyribonucleotide)n-3'-hydroxyl + 5'-phospho-(deoxyribonucleotide)m = (deoxyribonucleotide)n+m + AMP + beta-nicotinamide D-nucleotide.</text>
        <dbReference type="EC" id="6.5.1.2"/>
    </reaction>
</comment>
<dbReference type="Gene3D" id="3.30.470.30">
    <property type="entry name" value="DNA ligase/mRNA capping enzyme"/>
    <property type="match status" value="1"/>
</dbReference>
<dbReference type="RefSeq" id="WP_339549188.1">
    <property type="nucleotide sequence ID" value="NZ_JBBHLD010000006.1"/>
</dbReference>
<dbReference type="PANTHER" id="PTHR47810:SF1">
    <property type="entry name" value="DNA LIGASE B"/>
    <property type="match status" value="1"/>
</dbReference>
<dbReference type="SUPFAM" id="SSF47781">
    <property type="entry name" value="RuvA domain 2-like"/>
    <property type="match status" value="1"/>
</dbReference>
<accession>A0ABU8R4T9</accession>
<dbReference type="InterPro" id="IPR012340">
    <property type="entry name" value="NA-bd_OB-fold"/>
</dbReference>
<protein>
    <recommendedName>
        <fullName evidence="7">DNA ligase B</fullName>
        <ecNumber evidence="7">6.5.1.2</ecNumber>
    </recommendedName>
    <alternativeName>
        <fullName evidence="7">Polydeoxyribonucleotide synthase [NAD(+)] B</fullName>
    </alternativeName>
</protein>
<dbReference type="InterPro" id="IPR033136">
    <property type="entry name" value="DNA_ligase_CS"/>
</dbReference>
<evidence type="ECO:0000256" key="8">
    <source>
        <dbReference type="SAM" id="SignalP"/>
    </source>
</evidence>
<dbReference type="Pfam" id="PF03120">
    <property type="entry name" value="OB_DNA_ligase"/>
    <property type="match status" value="1"/>
</dbReference>
<dbReference type="InterPro" id="IPR050326">
    <property type="entry name" value="NAD_dep_DNA_ligaseB"/>
</dbReference>
<dbReference type="InterPro" id="IPR013840">
    <property type="entry name" value="DNAligase_N"/>
</dbReference>
<keyword evidence="4 7" id="KW-0520">NAD</keyword>
<keyword evidence="5 7" id="KW-0234">DNA repair</keyword>